<evidence type="ECO:0000313" key="2">
    <source>
        <dbReference type="EMBL" id="EDW57394.1"/>
    </source>
</evidence>
<name>B4MG71_DROVI</name>
<dbReference type="OrthoDB" id="7970201at2759"/>
<evidence type="ECO:0000313" key="3">
    <source>
        <dbReference type="Proteomes" id="UP000008792"/>
    </source>
</evidence>
<feature type="region of interest" description="Disordered" evidence="1">
    <location>
        <begin position="342"/>
        <end position="373"/>
    </location>
</feature>
<feature type="region of interest" description="Disordered" evidence="1">
    <location>
        <begin position="620"/>
        <end position="649"/>
    </location>
</feature>
<dbReference type="AlphaFoldDB" id="B4MG71"/>
<gene>
    <name evidence="2" type="primary">Dvir\GJ18521</name>
    <name evidence="2" type="ORF">Dvir_GJ18521</name>
</gene>
<feature type="compositionally biased region" description="Basic and acidic residues" evidence="1">
    <location>
        <begin position="462"/>
        <end position="472"/>
    </location>
</feature>
<accession>B4MG71</accession>
<dbReference type="HOGENOM" id="CLU_029392_0_0_1"/>
<evidence type="ECO:0000256" key="1">
    <source>
        <dbReference type="SAM" id="MobiDB-lite"/>
    </source>
</evidence>
<dbReference type="eggNOG" id="ENOG502T6PG">
    <property type="taxonomic scope" value="Eukaryota"/>
</dbReference>
<keyword evidence="3" id="KW-1185">Reference proteome</keyword>
<dbReference type="InParanoid" id="B4MG71"/>
<organism evidence="2 3">
    <name type="scientific">Drosophila virilis</name>
    <name type="common">Fruit fly</name>
    <dbReference type="NCBI Taxonomy" id="7244"/>
    <lineage>
        <taxon>Eukaryota</taxon>
        <taxon>Metazoa</taxon>
        <taxon>Ecdysozoa</taxon>
        <taxon>Arthropoda</taxon>
        <taxon>Hexapoda</taxon>
        <taxon>Insecta</taxon>
        <taxon>Pterygota</taxon>
        <taxon>Neoptera</taxon>
        <taxon>Endopterygota</taxon>
        <taxon>Diptera</taxon>
        <taxon>Brachycera</taxon>
        <taxon>Muscomorpha</taxon>
        <taxon>Ephydroidea</taxon>
        <taxon>Drosophilidae</taxon>
        <taxon>Drosophila</taxon>
    </lineage>
</organism>
<dbReference type="FunCoup" id="B4MG71">
    <property type="interactions" value="8"/>
</dbReference>
<feature type="region of interest" description="Disordered" evidence="1">
    <location>
        <begin position="514"/>
        <end position="537"/>
    </location>
</feature>
<dbReference type="Proteomes" id="UP000008792">
    <property type="component" value="Unassembled WGS sequence"/>
</dbReference>
<sequence>MCDVGNLIDLTGWDEPVKDETVIEDVLTRSNHFKGPYDPFDSMEKEACIKGENFKNDMERTQTTMDIKLHENEDNDLNNETPPVIMEFSPKNADANKNSSTGSESRHRTLQQLAKLNATRLSSIKTPTHNQLANVPSNLIGSCFESSFLSENLQMIAAESPVKLIEDEPNPIPDTSPVTPLSDDACSNSEFEARLKMMRIAMFDSPAKSEPPAAVLSEQNLMTTTPTTSVNSPTLATKAADVGKLLQDLKCLICEHVDICKREQFNKLIESISAAVQCSTPTAEVSGRMGKESPHVYTRQATFDLDLELQKGKAESADNVKTVNENIQEFPDAMTCSSATYDAESLDKPASPATETEYQKQTPDKTHQKPDSYVTGVVNDNLALQINELLERHNLTKLHNNDSDQHHRESEHSQTVIFVVNSTGVNQLPNCIVHPSTTRAVQSVANNNQENTLRRRSSSLSIHDKSKQDRPKSPAKQSSGDSHSHYVPLKALSNAGDKMNAMASFRQRRNSFSIGSTVGKSSASAAAQTRTHMAGGRTKVTAINESQIKPCASTKANIPVKRVVPLVKPSLASTELTYLNSTTARCNGQDTPITVKGKTGSKLFCTSTPMPQMRSFQRRSLKPVSSYSNSSCASTPSLRPANYTKKAAQ</sequence>
<proteinExistence type="predicted"/>
<dbReference type="PhylomeDB" id="B4MG71"/>
<dbReference type="EMBL" id="CH940672">
    <property type="protein sequence ID" value="EDW57394.1"/>
    <property type="molecule type" value="Genomic_DNA"/>
</dbReference>
<feature type="compositionally biased region" description="Polar residues" evidence="1">
    <location>
        <begin position="623"/>
        <end position="637"/>
    </location>
</feature>
<reference evidence="2 3" key="1">
    <citation type="journal article" date="2007" name="Nature">
        <title>Evolution of genes and genomes on the Drosophila phylogeny.</title>
        <authorList>
            <consortium name="Drosophila 12 Genomes Consortium"/>
            <person name="Clark A.G."/>
            <person name="Eisen M.B."/>
            <person name="Smith D.R."/>
            <person name="Bergman C.M."/>
            <person name="Oliver B."/>
            <person name="Markow T.A."/>
            <person name="Kaufman T.C."/>
            <person name="Kellis M."/>
            <person name="Gelbart W."/>
            <person name="Iyer V.N."/>
            <person name="Pollard D.A."/>
            <person name="Sackton T.B."/>
            <person name="Larracuente A.M."/>
            <person name="Singh N.D."/>
            <person name="Abad J.P."/>
            <person name="Abt D.N."/>
            <person name="Adryan B."/>
            <person name="Aguade M."/>
            <person name="Akashi H."/>
            <person name="Anderson W.W."/>
            <person name="Aquadro C.F."/>
            <person name="Ardell D.H."/>
            <person name="Arguello R."/>
            <person name="Artieri C.G."/>
            <person name="Barbash D.A."/>
            <person name="Barker D."/>
            <person name="Barsanti P."/>
            <person name="Batterham P."/>
            <person name="Batzoglou S."/>
            <person name="Begun D."/>
            <person name="Bhutkar A."/>
            <person name="Blanco E."/>
            <person name="Bosak S.A."/>
            <person name="Bradley R.K."/>
            <person name="Brand A.D."/>
            <person name="Brent M.R."/>
            <person name="Brooks A.N."/>
            <person name="Brown R.H."/>
            <person name="Butlin R.K."/>
            <person name="Caggese C."/>
            <person name="Calvi B.R."/>
            <person name="Bernardo de Carvalho A."/>
            <person name="Caspi A."/>
            <person name="Castrezana S."/>
            <person name="Celniker S.E."/>
            <person name="Chang J.L."/>
            <person name="Chapple C."/>
            <person name="Chatterji S."/>
            <person name="Chinwalla A."/>
            <person name="Civetta A."/>
            <person name="Clifton S.W."/>
            <person name="Comeron J.M."/>
            <person name="Costello J.C."/>
            <person name="Coyne J.A."/>
            <person name="Daub J."/>
            <person name="David R.G."/>
            <person name="Delcher A.L."/>
            <person name="Delehaunty K."/>
            <person name="Do C.B."/>
            <person name="Ebling H."/>
            <person name="Edwards K."/>
            <person name="Eickbush T."/>
            <person name="Evans J.D."/>
            <person name="Filipski A."/>
            <person name="Findeiss S."/>
            <person name="Freyhult E."/>
            <person name="Fulton L."/>
            <person name="Fulton R."/>
            <person name="Garcia A.C."/>
            <person name="Gardiner A."/>
            <person name="Garfield D.A."/>
            <person name="Garvin B.E."/>
            <person name="Gibson G."/>
            <person name="Gilbert D."/>
            <person name="Gnerre S."/>
            <person name="Godfrey J."/>
            <person name="Good R."/>
            <person name="Gotea V."/>
            <person name="Gravely B."/>
            <person name="Greenberg A.J."/>
            <person name="Griffiths-Jones S."/>
            <person name="Gross S."/>
            <person name="Guigo R."/>
            <person name="Gustafson E.A."/>
            <person name="Haerty W."/>
            <person name="Hahn M.W."/>
            <person name="Halligan D.L."/>
            <person name="Halpern A.L."/>
            <person name="Halter G.M."/>
            <person name="Han M.V."/>
            <person name="Heger A."/>
            <person name="Hillier L."/>
            <person name="Hinrichs A.S."/>
            <person name="Holmes I."/>
            <person name="Hoskins R.A."/>
            <person name="Hubisz M.J."/>
            <person name="Hultmark D."/>
            <person name="Huntley M.A."/>
            <person name="Jaffe D.B."/>
            <person name="Jagadeeshan S."/>
            <person name="Jeck W.R."/>
            <person name="Johnson J."/>
            <person name="Jones C.D."/>
            <person name="Jordan W.C."/>
            <person name="Karpen G.H."/>
            <person name="Kataoka E."/>
            <person name="Keightley P.D."/>
            <person name="Kheradpour P."/>
            <person name="Kirkness E.F."/>
            <person name="Koerich L.B."/>
            <person name="Kristiansen K."/>
            <person name="Kudrna D."/>
            <person name="Kulathinal R.J."/>
            <person name="Kumar S."/>
            <person name="Kwok R."/>
            <person name="Lander E."/>
            <person name="Langley C.H."/>
            <person name="Lapoint R."/>
            <person name="Lazzaro B.P."/>
            <person name="Lee S.J."/>
            <person name="Levesque L."/>
            <person name="Li R."/>
            <person name="Lin C.F."/>
            <person name="Lin M.F."/>
            <person name="Lindblad-Toh K."/>
            <person name="Llopart A."/>
            <person name="Long M."/>
            <person name="Low L."/>
            <person name="Lozovsky E."/>
            <person name="Lu J."/>
            <person name="Luo M."/>
            <person name="Machado C.A."/>
            <person name="Makalowski W."/>
            <person name="Marzo M."/>
            <person name="Matsuda M."/>
            <person name="Matzkin L."/>
            <person name="McAllister B."/>
            <person name="McBride C.S."/>
            <person name="McKernan B."/>
            <person name="McKernan K."/>
            <person name="Mendez-Lago M."/>
            <person name="Minx P."/>
            <person name="Mollenhauer M.U."/>
            <person name="Montooth K."/>
            <person name="Mount S.M."/>
            <person name="Mu X."/>
            <person name="Myers E."/>
            <person name="Negre B."/>
            <person name="Newfeld S."/>
            <person name="Nielsen R."/>
            <person name="Noor M.A."/>
            <person name="O'Grady P."/>
            <person name="Pachter L."/>
            <person name="Papaceit M."/>
            <person name="Parisi M.J."/>
            <person name="Parisi M."/>
            <person name="Parts L."/>
            <person name="Pedersen J.S."/>
            <person name="Pesole G."/>
            <person name="Phillippy A.M."/>
            <person name="Ponting C.P."/>
            <person name="Pop M."/>
            <person name="Porcelli D."/>
            <person name="Powell J.R."/>
            <person name="Prohaska S."/>
            <person name="Pruitt K."/>
            <person name="Puig M."/>
            <person name="Quesneville H."/>
            <person name="Ram K.R."/>
            <person name="Rand D."/>
            <person name="Rasmussen M.D."/>
            <person name="Reed L.K."/>
            <person name="Reenan R."/>
            <person name="Reily A."/>
            <person name="Remington K.A."/>
            <person name="Rieger T.T."/>
            <person name="Ritchie M.G."/>
            <person name="Robin C."/>
            <person name="Rogers Y.H."/>
            <person name="Rohde C."/>
            <person name="Rozas J."/>
            <person name="Rubenfield M.J."/>
            <person name="Ruiz A."/>
            <person name="Russo S."/>
            <person name="Salzberg S.L."/>
            <person name="Sanchez-Gracia A."/>
            <person name="Saranga D.J."/>
            <person name="Sato H."/>
            <person name="Schaeffer S.W."/>
            <person name="Schatz M.C."/>
            <person name="Schlenke T."/>
            <person name="Schwartz R."/>
            <person name="Segarra C."/>
            <person name="Singh R.S."/>
            <person name="Sirot L."/>
            <person name="Sirota M."/>
            <person name="Sisneros N.B."/>
            <person name="Smith C.D."/>
            <person name="Smith T.F."/>
            <person name="Spieth J."/>
            <person name="Stage D.E."/>
            <person name="Stark A."/>
            <person name="Stephan W."/>
            <person name="Strausberg R.L."/>
            <person name="Strempel S."/>
            <person name="Sturgill D."/>
            <person name="Sutton G."/>
            <person name="Sutton G.G."/>
            <person name="Tao W."/>
            <person name="Teichmann S."/>
            <person name="Tobari Y.N."/>
            <person name="Tomimura Y."/>
            <person name="Tsolas J.M."/>
            <person name="Valente V.L."/>
            <person name="Venter E."/>
            <person name="Venter J.C."/>
            <person name="Vicario S."/>
            <person name="Vieira F.G."/>
            <person name="Vilella A.J."/>
            <person name="Villasante A."/>
            <person name="Walenz B."/>
            <person name="Wang J."/>
            <person name="Wasserman M."/>
            <person name="Watts T."/>
            <person name="Wilson D."/>
            <person name="Wilson R.K."/>
            <person name="Wing R.A."/>
            <person name="Wolfner M.F."/>
            <person name="Wong A."/>
            <person name="Wong G.K."/>
            <person name="Wu C.I."/>
            <person name="Wu G."/>
            <person name="Yamamoto D."/>
            <person name="Yang H.P."/>
            <person name="Yang S.P."/>
            <person name="Yorke J.A."/>
            <person name="Yoshida K."/>
            <person name="Zdobnov E."/>
            <person name="Zhang P."/>
            <person name="Zhang Y."/>
            <person name="Zimin A.V."/>
            <person name="Baldwin J."/>
            <person name="Abdouelleil A."/>
            <person name="Abdulkadir J."/>
            <person name="Abebe A."/>
            <person name="Abera B."/>
            <person name="Abreu J."/>
            <person name="Acer S.C."/>
            <person name="Aftuck L."/>
            <person name="Alexander A."/>
            <person name="An P."/>
            <person name="Anderson E."/>
            <person name="Anderson S."/>
            <person name="Arachi H."/>
            <person name="Azer M."/>
            <person name="Bachantsang P."/>
            <person name="Barry A."/>
            <person name="Bayul T."/>
            <person name="Berlin A."/>
            <person name="Bessette D."/>
            <person name="Bloom T."/>
            <person name="Blye J."/>
            <person name="Boguslavskiy L."/>
            <person name="Bonnet C."/>
            <person name="Boukhgalter B."/>
            <person name="Bourzgui I."/>
            <person name="Brown A."/>
            <person name="Cahill P."/>
            <person name="Channer S."/>
            <person name="Cheshatsang Y."/>
            <person name="Chuda L."/>
            <person name="Citroen M."/>
            <person name="Collymore A."/>
            <person name="Cooke P."/>
            <person name="Costello M."/>
            <person name="D'Aco K."/>
            <person name="Daza R."/>
            <person name="De Haan G."/>
            <person name="DeGray S."/>
            <person name="DeMaso C."/>
            <person name="Dhargay N."/>
            <person name="Dooley K."/>
            <person name="Dooley E."/>
            <person name="Doricent M."/>
            <person name="Dorje P."/>
            <person name="Dorjee K."/>
            <person name="Dupes A."/>
            <person name="Elong R."/>
            <person name="Falk J."/>
            <person name="Farina A."/>
            <person name="Faro S."/>
            <person name="Ferguson D."/>
            <person name="Fisher S."/>
            <person name="Foley C.D."/>
            <person name="Franke A."/>
            <person name="Friedrich D."/>
            <person name="Gadbois L."/>
            <person name="Gearin G."/>
            <person name="Gearin C.R."/>
            <person name="Giannoukos G."/>
            <person name="Goode T."/>
            <person name="Graham J."/>
            <person name="Grandbois E."/>
            <person name="Grewal S."/>
            <person name="Gyaltsen K."/>
            <person name="Hafez N."/>
            <person name="Hagos B."/>
            <person name="Hall J."/>
            <person name="Henson C."/>
            <person name="Hollinger A."/>
            <person name="Honan T."/>
            <person name="Huard M.D."/>
            <person name="Hughes L."/>
            <person name="Hurhula B."/>
            <person name="Husby M.E."/>
            <person name="Kamat A."/>
            <person name="Kanga B."/>
            <person name="Kashin S."/>
            <person name="Khazanovich D."/>
            <person name="Kisner P."/>
            <person name="Lance K."/>
            <person name="Lara M."/>
            <person name="Lee W."/>
            <person name="Lennon N."/>
            <person name="Letendre F."/>
            <person name="LeVine R."/>
            <person name="Lipovsky A."/>
            <person name="Liu X."/>
            <person name="Liu J."/>
            <person name="Liu S."/>
            <person name="Lokyitsang T."/>
            <person name="Lokyitsang Y."/>
            <person name="Lubonja R."/>
            <person name="Lui A."/>
            <person name="MacDonald P."/>
            <person name="Magnisalis V."/>
            <person name="Maru K."/>
            <person name="Matthews C."/>
            <person name="McCusker W."/>
            <person name="McDonough S."/>
            <person name="Mehta T."/>
            <person name="Meldrim J."/>
            <person name="Meneus L."/>
            <person name="Mihai O."/>
            <person name="Mihalev A."/>
            <person name="Mihova T."/>
            <person name="Mittelman R."/>
            <person name="Mlenga V."/>
            <person name="Montmayeur A."/>
            <person name="Mulrain L."/>
            <person name="Navidi A."/>
            <person name="Naylor J."/>
            <person name="Negash T."/>
            <person name="Nguyen T."/>
            <person name="Nguyen N."/>
            <person name="Nicol R."/>
            <person name="Norbu C."/>
            <person name="Norbu N."/>
            <person name="Novod N."/>
            <person name="O'Neill B."/>
            <person name="Osman S."/>
            <person name="Markiewicz E."/>
            <person name="Oyono O.L."/>
            <person name="Patti C."/>
            <person name="Phunkhang P."/>
            <person name="Pierre F."/>
            <person name="Priest M."/>
            <person name="Raghuraman S."/>
            <person name="Rege F."/>
            <person name="Reyes R."/>
            <person name="Rise C."/>
            <person name="Rogov P."/>
            <person name="Ross K."/>
            <person name="Ryan E."/>
            <person name="Settipalli S."/>
            <person name="Shea T."/>
            <person name="Sherpa N."/>
            <person name="Shi L."/>
            <person name="Shih D."/>
            <person name="Sparrow T."/>
            <person name="Spaulding J."/>
            <person name="Stalker J."/>
            <person name="Stange-Thomann N."/>
            <person name="Stavropoulos S."/>
            <person name="Stone C."/>
            <person name="Strader C."/>
            <person name="Tesfaye S."/>
            <person name="Thomson T."/>
            <person name="Thoulutsang Y."/>
            <person name="Thoulutsang D."/>
            <person name="Topham K."/>
            <person name="Topping I."/>
            <person name="Tsamla T."/>
            <person name="Vassiliev H."/>
            <person name="Vo A."/>
            <person name="Wangchuk T."/>
            <person name="Wangdi T."/>
            <person name="Weiand M."/>
            <person name="Wilkinson J."/>
            <person name="Wilson A."/>
            <person name="Yadav S."/>
            <person name="Young G."/>
            <person name="Yu Q."/>
            <person name="Zembek L."/>
            <person name="Zhong D."/>
            <person name="Zimmer A."/>
            <person name="Zwirko Z."/>
            <person name="Jaffe D.B."/>
            <person name="Alvarez P."/>
            <person name="Brockman W."/>
            <person name="Butler J."/>
            <person name="Chin C."/>
            <person name="Gnerre S."/>
            <person name="Grabherr M."/>
            <person name="Kleber M."/>
            <person name="Mauceli E."/>
            <person name="MacCallum I."/>
        </authorList>
    </citation>
    <scope>NUCLEOTIDE SEQUENCE [LARGE SCALE GENOMIC DNA]</scope>
    <source>
        <strain evidence="3">Tucson 15010-1051.87</strain>
    </source>
</reference>
<protein>
    <submittedName>
        <fullName evidence="2">Uncharacterized protein</fullName>
    </submittedName>
</protein>
<feature type="compositionally biased region" description="Polar residues" evidence="1">
    <location>
        <begin position="514"/>
        <end position="531"/>
    </location>
</feature>
<feature type="region of interest" description="Disordered" evidence="1">
    <location>
        <begin position="444"/>
        <end position="486"/>
    </location>
</feature>
<dbReference type="KEGG" id="dvi:6636729"/>
<dbReference type="OMA" id="WDEPQKE"/>